<keyword evidence="2" id="KW-1185">Reference proteome</keyword>
<evidence type="ECO:0000313" key="1">
    <source>
        <dbReference type="EMBL" id="KAH3675303.1"/>
    </source>
</evidence>
<gene>
    <name evidence="1" type="ORF">OGATHE_001643</name>
</gene>
<dbReference type="EMBL" id="JAEUBD010000382">
    <property type="protein sequence ID" value="KAH3675303.1"/>
    <property type="molecule type" value="Genomic_DNA"/>
</dbReference>
<reference evidence="1" key="2">
    <citation type="submission" date="2021-01" db="EMBL/GenBank/DDBJ databases">
        <authorList>
            <person name="Schikora-Tamarit M.A."/>
        </authorList>
    </citation>
    <scope>NUCLEOTIDE SEQUENCE</scope>
    <source>
        <strain evidence="1">NCAIM Y.01608</strain>
    </source>
</reference>
<protein>
    <submittedName>
        <fullName evidence="1">Uncharacterized protein</fullName>
    </submittedName>
</protein>
<name>A0A9P8TDB8_9ASCO</name>
<evidence type="ECO:0000313" key="2">
    <source>
        <dbReference type="Proteomes" id="UP000788993"/>
    </source>
</evidence>
<dbReference type="Proteomes" id="UP000788993">
    <property type="component" value="Unassembled WGS sequence"/>
</dbReference>
<sequence length="70" mass="7886">MWSLIKPRVKTVKENAYTASNLLPKASLDSSFVLYSSLAPKFQYNGLNTTKNIDVWIFLELKSMSLASSQ</sequence>
<accession>A0A9P8TDB8</accession>
<organism evidence="1 2">
    <name type="scientific">Ogataea polymorpha</name>
    <dbReference type="NCBI Taxonomy" id="460523"/>
    <lineage>
        <taxon>Eukaryota</taxon>
        <taxon>Fungi</taxon>
        <taxon>Dikarya</taxon>
        <taxon>Ascomycota</taxon>
        <taxon>Saccharomycotina</taxon>
        <taxon>Pichiomycetes</taxon>
        <taxon>Pichiales</taxon>
        <taxon>Pichiaceae</taxon>
        <taxon>Ogataea</taxon>
    </lineage>
</organism>
<comment type="caution">
    <text evidence="1">The sequence shown here is derived from an EMBL/GenBank/DDBJ whole genome shotgun (WGS) entry which is preliminary data.</text>
</comment>
<reference evidence="1" key="1">
    <citation type="journal article" date="2021" name="Open Biol.">
        <title>Shared evolutionary footprints suggest mitochondrial oxidative damage underlies multiple complex I losses in fungi.</title>
        <authorList>
            <person name="Schikora-Tamarit M.A."/>
            <person name="Marcet-Houben M."/>
            <person name="Nosek J."/>
            <person name="Gabaldon T."/>
        </authorList>
    </citation>
    <scope>NUCLEOTIDE SEQUENCE</scope>
    <source>
        <strain evidence="1">NCAIM Y.01608</strain>
    </source>
</reference>
<dbReference type="AlphaFoldDB" id="A0A9P8TDB8"/>
<proteinExistence type="predicted"/>